<feature type="region of interest" description="Disordered" evidence="1">
    <location>
        <begin position="314"/>
        <end position="334"/>
    </location>
</feature>
<dbReference type="AlphaFoldDB" id="A0A9P7ZJZ9"/>
<evidence type="ECO:0000313" key="2">
    <source>
        <dbReference type="EMBL" id="KAG9253082.1"/>
    </source>
</evidence>
<protein>
    <submittedName>
        <fullName evidence="2">Uncharacterized protein</fullName>
    </submittedName>
</protein>
<dbReference type="RefSeq" id="XP_046117006.1">
    <property type="nucleotide sequence ID" value="XM_046257928.1"/>
</dbReference>
<evidence type="ECO:0000256" key="1">
    <source>
        <dbReference type="SAM" id="MobiDB-lite"/>
    </source>
</evidence>
<dbReference type="EMBL" id="MU251259">
    <property type="protein sequence ID" value="KAG9253082.1"/>
    <property type="molecule type" value="Genomic_DNA"/>
</dbReference>
<dbReference type="Proteomes" id="UP000887229">
    <property type="component" value="Unassembled WGS sequence"/>
</dbReference>
<evidence type="ECO:0000313" key="3">
    <source>
        <dbReference type="Proteomes" id="UP000887229"/>
    </source>
</evidence>
<feature type="compositionally biased region" description="Polar residues" evidence="1">
    <location>
        <begin position="253"/>
        <end position="265"/>
    </location>
</feature>
<name>A0A9P7ZJZ9_9HYPO</name>
<proteinExistence type="predicted"/>
<accession>A0A9P7ZJZ9</accession>
<feature type="region of interest" description="Disordered" evidence="1">
    <location>
        <begin position="253"/>
        <end position="298"/>
    </location>
</feature>
<feature type="compositionally biased region" description="Basic and acidic residues" evidence="1">
    <location>
        <begin position="266"/>
        <end position="296"/>
    </location>
</feature>
<keyword evidence="3" id="KW-1185">Reference proteome</keyword>
<comment type="caution">
    <text evidence="2">The sequence shown here is derived from an EMBL/GenBank/DDBJ whole genome shotgun (WGS) entry which is preliminary data.</text>
</comment>
<gene>
    <name evidence="2" type="ORF">F5Z01DRAFT_174115</name>
</gene>
<feature type="compositionally biased region" description="Polar residues" evidence="1">
    <location>
        <begin position="314"/>
        <end position="323"/>
    </location>
</feature>
<dbReference type="GeneID" id="70288831"/>
<sequence length="507" mass="57113">MAGLGMSLFPLDELGGQLFRISRSIYKAARGRKIVGQEMRCAADGLRVAATAIRSSIQSLQEQLAENGELPVFRQLQKDKTLRSINATATYLTKRQKELAPALNEEIQTRVSFLESYRWLLHLRPELDRHRQAVEQIQTSLLVITNNVLLDLNMRDYRNTADLTFKKRLESEKYVQFFSPMWHNLMPRNRNSDLTYAILCDSKRLRRELKNLKRQAKIQARSAEMYDIFPDMPNARFQSAMHTLLKMADRISQSDAGPAQSNATTRHPDPLGTRSRDTTGDKSGLEDPRERQEHNANRVGGAIIDPLSATTMAQSPTVVGSNDSGRRTKGLSAARKSRIKTIPDKDICIVPVEPCKRVTAYVSRPGLHEAARPVNAILDPSLEFNLISLRTARDLDLKIRERGTHGPVRISLYPNGIHVVVGVARMQWSGSTSRGTVRHEFLVYADNKPAMALGQPYLSGWNRLWGDAIDERRHEWASEVAAEWEAIAGSVKAHSTLLKFSNINPTF</sequence>
<organism evidence="2 3">
    <name type="scientific">Emericellopsis atlantica</name>
    <dbReference type="NCBI Taxonomy" id="2614577"/>
    <lineage>
        <taxon>Eukaryota</taxon>
        <taxon>Fungi</taxon>
        <taxon>Dikarya</taxon>
        <taxon>Ascomycota</taxon>
        <taxon>Pezizomycotina</taxon>
        <taxon>Sordariomycetes</taxon>
        <taxon>Hypocreomycetidae</taxon>
        <taxon>Hypocreales</taxon>
        <taxon>Bionectriaceae</taxon>
        <taxon>Emericellopsis</taxon>
    </lineage>
</organism>
<reference evidence="2" key="1">
    <citation type="journal article" date="2021" name="IMA Fungus">
        <title>Genomic characterization of three marine fungi, including Emericellopsis atlantica sp. nov. with signatures of a generalist lifestyle and marine biomass degradation.</title>
        <authorList>
            <person name="Hagestad O.C."/>
            <person name="Hou L."/>
            <person name="Andersen J.H."/>
            <person name="Hansen E.H."/>
            <person name="Altermark B."/>
            <person name="Li C."/>
            <person name="Kuhnert E."/>
            <person name="Cox R.J."/>
            <person name="Crous P.W."/>
            <person name="Spatafora J.W."/>
            <person name="Lail K."/>
            <person name="Amirebrahimi M."/>
            <person name="Lipzen A."/>
            <person name="Pangilinan J."/>
            <person name="Andreopoulos W."/>
            <person name="Hayes R.D."/>
            <person name="Ng V."/>
            <person name="Grigoriev I.V."/>
            <person name="Jackson S.A."/>
            <person name="Sutton T.D.S."/>
            <person name="Dobson A.D.W."/>
            <person name="Rama T."/>
        </authorList>
    </citation>
    <scope>NUCLEOTIDE SEQUENCE</scope>
    <source>
        <strain evidence="2">TS7</strain>
    </source>
</reference>